<organism evidence="1 2">
    <name type="scientific">Gymnopilus junonius</name>
    <name type="common">Spectacular rustgill mushroom</name>
    <name type="synonym">Gymnopilus spectabilis subsp. junonius</name>
    <dbReference type="NCBI Taxonomy" id="109634"/>
    <lineage>
        <taxon>Eukaryota</taxon>
        <taxon>Fungi</taxon>
        <taxon>Dikarya</taxon>
        <taxon>Basidiomycota</taxon>
        <taxon>Agaricomycotina</taxon>
        <taxon>Agaricomycetes</taxon>
        <taxon>Agaricomycetidae</taxon>
        <taxon>Agaricales</taxon>
        <taxon>Agaricineae</taxon>
        <taxon>Hymenogastraceae</taxon>
        <taxon>Gymnopilus</taxon>
    </lineage>
</organism>
<keyword evidence="2" id="KW-1185">Reference proteome</keyword>
<evidence type="ECO:0000313" key="2">
    <source>
        <dbReference type="Proteomes" id="UP000724874"/>
    </source>
</evidence>
<dbReference type="EMBL" id="JADNYJ010000024">
    <property type="protein sequence ID" value="KAF8905034.1"/>
    <property type="molecule type" value="Genomic_DNA"/>
</dbReference>
<dbReference type="OrthoDB" id="3071584at2759"/>
<comment type="caution">
    <text evidence="1">The sequence shown here is derived from an EMBL/GenBank/DDBJ whole genome shotgun (WGS) entry which is preliminary data.</text>
</comment>
<name>A0A9P5TPI4_GYMJU</name>
<proteinExistence type="predicted"/>
<protein>
    <submittedName>
        <fullName evidence="1">Uncharacterized protein</fullName>
    </submittedName>
</protein>
<sequence>MKLPNIQMLSFRSERHQALVIMRSWGSSIDGSYTNWKLKDISIWRDSNKSDSGIMLALARSIPSINSFFGRGHMLKHAVRGWSRISFT</sequence>
<dbReference type="AlphaFoldDB" id="A0A9P5TPI4"/>
<dbReference type="Proteomes" id="UP000724874">
    <property type="component" value="Unassembled WGS sequence"/>
</dbReference>
<gene>
    <name evidence="1" type="ORF">CPB84DRAFT_1772236</name>
</gene>
<evidence type="ECO:0000313" key="1">
    <source>
        <dbReference type="EMBL" id="KAF8905034.1"/>
    </source>
</evidence>
<reference evidence="1" key="1">
    <citation type="submission" date="2020-11" db="EMBL/GenBank/DDBJ databases">
        <authorList>
            <consortium name="DOE Joint Genome Institute"/>
            <person name="Ahrendt S."/>
            <person name="Riley R."/>
            <person name="Andreopoulos W."/>
            <person name="LaButti K."/>
            <person name="Pangilinan J."/>
            <person name="Ruiz-duenas F.J."/>
            <person name="Barrasa J.M."/>
            <person name="Sanchez-Garcia M."/>
            <person name="Camarero S."/>
            <person name="Miyauchi S."/>
            <person name="Serrano A."/>
            <person name="Linde D."/>
            <person name="Babiker R."/>
            <person name="Drula E."/>
            <person name="Ayuso-Fernandez I."/>
            <person name="Pacheco R."/>
            <person name="Padilla G."/>
            <person name="Ferreira P."/>
            <person name="Barriuso J."/>
            <person name="Kellner H."/>
            <person name="Castanera R."/>
            <person name="Alfaro M."/>
            <person name="Ramirez L."/>
            <person name="Pisabarro A.G."/>
            <person name="Kuo A."/>
            <person name="Tritt A."/>
            <person name="Lipzen A."/>
            <person name="He G."/>
            <person name="Yan M."/>
            <person name="Ng V."/>
            <person name="Cullen D."/>
            <person name="Martin F."/>
            <person name="Rosso M.-N."/>
            <person name="Henrissat B."/>
            <person name="Hibbett D."/>
            <person name="Martinez A.T."/>
            <person name="Grigoriev I.V."/>
        </authorList>
    </citation>
    <scope>NUCLEOTIDE SEQUENCE</scope>
    <source>
        <strain evidence="1">AH 44721</strain>
    </source>
</reference>
<accession>A0A9P5TPI4</accession>